<keyword evidence="1" id="KW-1133">Transmembrane helix</keyword>
<reference evidence="2" key="1">
    <citation type="submission" date="2022-08" db="EMBL/GenBank/DDBJ databases">
        <title>Genome sequencing of akame (Lates japonicus).</title>
        <authorList>
            <person name="Hashiguchi Y."/>
            <person name="Takahashi H."/>
        </authorList>
    </citation>
    <scope>NUCLEOTIDE SEQUENCE</scope>
    <source>
        <strain evidence="2">Kochi</strain>
    </source>
</reference>
<dbReference type="EMBL" id="BRZM01001607">
    <property type="protein sequence ID" value="GLD73477.1"/>
    <property type="molecule type" value="Genomic_DNA"/>
</dbReference>
<dbReference type="Proteomes" id="UP001279410">
    <property type="component" value="Unassembled WGS sequence"/>
</dbReference>
<keyword evidence="3" id="KW-1185">Reference proteome</keyword>
<dbReference type="AlphaFoldDB" id="A0AAD3NKA3"/>
<comment type="caution">
    <text evidence="2">The sequence shown here is derived from an EMBL/GenBank/DDBJ whole genome shotgun (WGS) entry which is preliminary data.</text>
</comment>
<sequence>MQNRTADTDPVQQAVSHHGILAAAYPGTEEVMEALRDLTTKVMEIRDQINQPPSLRFSHQLPPSSAQLLYPLRPCGPFPTDLKVILGYVVLSFCNAILCSLNSLIHTLRSSREVLI</sequence>
<proteinExistence type="predicted"/>
<name>A0AAD3NKA3_LATJO</name>
<feature type="transmembrane region" description="Helical" evidence="1">
    <location>
        <begin position="85"/>
        <end position="105"/>
    </location>
</feature>
<evidence type="ECO:0000256" key="1">
    <source>
        <dbReference type="SAM" id="Phobius"/>
    </source>
</evidence>
<evidence type="ECO:0000313" key="2">
    <source>
        <dbReference type="EMBL" id="GLD73477.1"/>
    </source>
</evidence>
<keyword evidence="1" id="KW-0472">Membrane</keyword>
<gene>
    <name evidence="2" type="ORF">AKAME5_002480200</name>
</gene>
<evidence type="ECO:0000313" key="3">
    <source>
        <dbReference type="Proteomes" id="UP001279410"/>
    </source>
</evidence>
<organism evidence="2 3">
    <name type="scientific">Lates japonicus</name>
    <name type="common">Japanese lates</name>
    <dbReference type="NCBI Taxonomy" id="270547"/>
    <lineage>
        <taxon>Eukaryota</taxon>
        <taxon>Metazoa</taxon>
        <taxon>Chordata</taxon>
        <taxon>Craniata</taxon>
        <taxon>Vertebrata</taxon>
        <taxon>Euteleostomi</taxon>
        <taxon>Actinopterygii</taxon>
        <taxon>Neopterygii</taxon>
        <taxon>Teleostei</taxon>
        <taxon>Neoteleostei</taxon>
        <taxon>Acanthomorphata</taxon>
        <taxon>Carangaria</taxon>
        <taxon>Carangaria incertae sedis</taxon>
        <taxon>Centropomidae</taxon>
        <taxon>Lates</taxon>
    </lineage>
</organism>
<keyword evidence="1" id="KW-0812">Transmembrane</keyword>
<protein>
    <submittedName>
        <fullName evidence="2">Uncharacterized protein</fullName>
    </submittedName>
</protein>
<accession>A0AAD3NKA3</accession>